<feature type="compositionally biased region" description="Polar residues" evidence="1">
    <location>
        <begin position="180"/>
        <end position="205"/>
    </location>
</feature>
<gene>
    <name evidence="2" type="ORF">B0T18DRAFT_246513</name>
</gene>
<evidence type="ECO:0000313" key="3">
    <source>
        <dbReference type="Proteomes" id="UP001172155"/>
    </source>
</evidence>
<evidence type="ECO:0000313" key="2">
    <source>
        <dbReference type="EMBL" id="KAK0738418.1"/>
    </source>
</evidence>
<feature type="region of interest" description="Disordered" evidence="1">
    <location>
        <begin position="172"/>
        <end position="211"/>
    </location>
</feature>
<protein>
    <submittedName>
        <fullName evidence="2">Uncharacterized protein</fullName>
    </submittedName>
</protein>
<dbReference type="PROSITE" id="PS51257">
    <property type="entry name" value="PROKAR_LIPOPROTEIN"/>
    <property type="match status" value="1"/>
</dbReference>
<dbReference type="EMBL" id="JAUKUD010000007">
    <property type="protein sequence ID" value="KAK0738418.1"/>
    <property type="molecule type" value="Genomic_DNA"/>
</dbReference>
<proteinExistence type="predicted"/>
<comment type="caution">
    <text evidence="2">The sequence shown here is derived from an EMBL/GenBank/DDBJ whole genome shotgun (WGS) entry which is preliminary data.</text>
</comment>
<dbReference type="Proteomes" id="UP001172155">
    <property type="component" value="Unassembled WGS sequence"/>
</dbReference>
<evidence type="ECO:0000256" key="1">
    <source>
        <dbReference type="SAM" id="MobiDB-lite"/>
    </source>
</evidence>
<dbReference type="AlphaFoldDB" id="A0AA40BQJ3"/>
<keyword evidence="3" id="KW-1185">Reference proteome</keyword>
<organism evidence="2 3">
    <name type="scientific">Schizothecium vesticola</name>
    <dbReference type="NCBI Taxonomy" id="314040"/>
    <lineage>
        <taxon>Eukaryota</taxon>
        <taxon>Fungi</taxon>
        <taxon>Dikarya</taxon>
        <taxon>Ascomycota</taxon>
        <taxon>Pezizomycotina</taxon>
        <taxon>Sordariomycetes</taxon>
        <taxon>Sordariomycetidae</taxon>
        <taxon>Sordariales</taxon>
        <taxon>Schizotheciaceae</taxon>
        <taxon>Schizothecium</taxon>
    </lineage>
</organism>
<accession>A0AA40BQJ3</accession>
<name>A0AA40BQJ3_9PEZI</name>
<dbReference type="GO" id="GO:0003824">
    <property type="term" value="F:catalytic activity"/>
    <property type="evidence" value="ECO:0007669"/>
    <property type="project" value="InterPro"/>
</dbReference>
<dbReference type="InterPro" id="IPR018523">
    <property type="entry name" value="Isocitrate_lyase_ph_CS"/>
</dbReference>
<sequence length="211" mass="23749">MSREAGSWWMAVGHGLGGSCTGGGGGRIVSRPQCRDAEFILKEWAMRPCTWRFFLLPETQCQSHHTVAWWAVGATCTGECRWKPLPPEHTTTYMAWTQGKGDGCWGPLSSIFHRSRFGVLLIYTPGHVHDETWKKRCGHLWRRQTPVGQCENGRWRDGRVHLCSSLPHPQRPANLEFRSANPTHINNQSDLNGLQAQTKSHTTASPRAVPK</sequence>
<dbReference type="PROSITE" id="PS00161">
    <property type="entry name" value="ISOCITRATE_LYASE"/>
    <property type="match status" value="1"/>
</dbReference>
<reference evidence="2" key="1">
    <citation type="submission" date="2023-06" db="EMBL/GenBank/DDBJ databases">
        <title>Genome-scale phylogeny and comparative genomics of the fungal order Sordariales.</title>
        <authorList>
            <consortium name="Lawrence Berkeley National Laboratory"/>
            <person name="Hensen N."/>
            <person name="Bonometti L."/>
            <person name="Westerberg I."/>
            <person name="Brannstrom I.O."/>
            <person name="Guillou S."/>
            <person name="Cros-Aarteil S."/>
            <person name="Calhoun S."/>
            <person name="Haridas S."/>
            <person name="Kuo A."/>
            <person name="Mondo S."/>
            <person name="Pangilinan J."/>
            <person name="Riley R."/>
            <person name="LaButti K."/>
            <person name="Andreopoulos B."/>
            <person name="Lipzen A."/>
            <person name="Chen C."/>
            <person name="Yanf M."/>
            <person name="Daum C."/>
            <person name="Ng V."/>
            <person name="Clum A."/>
            <person name="Steindorff A."/>
            <person name="Ohm R."/>
            <person name="Martin F."/>
            <person name="Silar P."/>
            <person name="Natvig D."/>
            <person name="Lalanne C."/>
            <person name="Gautier V."/>
            <person name="Ament-velasquez S.L."/>
            <person name="Kruys A."/>
            <person name="Hutchinson M.I."/>
            <person name="Powell A.J."/>
            <person name="Barry K."/>
            <person name="Miller A.N."/>
            <person name="Grigoriev I.V."/>
            <person name="Debuchy R."/>
            <person name="Gladieux P."/>
            <person name="Thoren M.H."/>
            <person name="Johannesson H."/>
        </authorList>
    </citation>
    <scope>NUCLEOTIDE SEQUENCE</scope>
    <source>
        <strain evidence="2">SMH3187-1</strain>
    </source>
</reference>